<dbReference type="PANTHER" id="PTHR39624">
    <property type="entry name" value="PROTEIN INVOLVED IN RIMO-MEDIATED BETA-METHYLTHIOLATION OF RIBOSOMAL PROTEIN S12 YCAO"/>
    <property type="match status" value="1"/>
</dbReference>
<gene>
    <name evidence="1" type="ORF">GCM10009118_10690</name>
</gene>
<dbReference type="InterPro" id="IPR015946">
    <property type="entry name" value="KH_dom-like_a/b"/>
</dbReference>
<dbReference type="EMBL" id="BAAAFH010000003">
    <property type="protein sequence ID" value="GAA0874661.1"/>
    <property type="molecule type" value="Genomic_DNA"/>
</dbReference>
<reference evidence="1 2" key="1">
    <citation type="journal article" date="2019" name="Int. J. Syst. Evol. Microbiol.">
        <title>The Global Catalogue of Microorganisms (GCM) 10K type strain sequencing project: providing services to taxonomists for standard genome sequencing and annotation.</title>
        <authorList>
            <consortium name="The Broad Institute Genomics Platform"/>
            <consortium name="The Broad Institute Genome Sequencing Center for Infectious Disease"/>
            <person name="Wu L."/>
            <person name="Ma J."/>
        </authorList>
    </citation>
    <scope>NUCLEOTIDE SEQUENCE [LARGE SCALE GENOMIC DNA]</scope>
    <source>
        <strain evidence="1 2">JCM 16083</strain>
    </source>
</reference>
<protein>
    <submittedName>
        <fullName evidence="1">OsmC family protein</fullName>
    </submittedName>
</protein>
<evidence type="ECO:0000313" key="1">
    <source>
        <dbReference type="EMBL" id="GAA0874661.1"/>
    </source>
</evidence>
<dbReference type="InterPro" id="IPR003718">
    <property type="entry name" value="OsmC/Ohr_fam"/>
</dbReference>
<dbReference type="Gene3D" id="3.30.300.20">
    <property type="match status" value="1"/>
</dbReference>
<dbReference type="PANTHER" id="PTHR39624:SF2">
    <property type="entry name" value="OSMC-LIKE PROTEIN"/>
    <property type="match status" value="1"/>
</dbReference>
<dbReference type="InterPro" id="IPR036102">
    <property type="entry name" value="OsmC/Ohrsf"/>
</dbReference>
<dbReference type="Pfam" id="PF02566">
    <property type="entry name" value="OsmC"/>
    <property type="match status" value="1"/>
</dbReference>
<dbReference type="Proteomes" id="UP001501126">
    <property type="component" value="Unassembled WGS sequence"/>
</dbReference>
<keyword evidence="2" id="KW-1185">Reference proteome</keyword>
<dbReference type="SUPFAM" id="SSF82784">
    <property type="entry name" value="OsmC-like"/>
    <property type="match status" value="1"/>
</dbReference>
<organism evidence="1 2">
    <name type="scientific">Wandonia haliotis</name>
    <dbReference type="NCBI Taxonomy" id="574963"/>
    <lineage>
        <taxon>Bacteria</taxon>
        <taxon>Pseudomonadati</taxon>
        <taxon>Bacteroidota</taxon>
        <taxon>Flavobacteriia</taxon>
        <taxon>Flavobacteriales</taxon>
        <taxon>Crocinitomicaceae</taxon>
        <taxon>Wandonia</taxon>
    </lineage>
</organism>
<evidence type="ECO:0000313" key="2">
    <source>
        <dbReference type="Proteomes" id="UP001501126"/>
    </source>
</evidence>
<accession>A0ABN1MMY3</accession>
<sequence>MKATAKVVYEGNLRTQCTHMQSGSVIQTDAPTDNNGKGEAFSPTDLLATSLITCMQTIVGIFCQNHSIPFSHCEGTVEKVMYSDPRRVGELHVNLDFSENKWDEKTQKKVQKAAEACPVAKSIHPDIKLTFTYLF</sequence>
<comment type="caution">
    <text evidence="1">The sequence shown here is derived from an EMBL/GenBank/DDBJ whole genome shotgun (WGS) entry which is preliminary data.</text>
</comment>
<dbReference type="RefSeq" id="WP_343785565.1">
    <property type="nucleotide sequence ID" value="NZ_BAAAFH010000003.1"/>
</dbReference>
<name>A0ABN1MMY3_9FLAO</name>
<proteinExistence type="predicted"/>